<dbReference type="Proteomes" id="UP000774326">
    <property type="component" value="Unassembled WGS sequence"/>
</dbReference>
<sequence length="158" mass="17907">MHENEKITGDGSDRGNKSTHPITVVQVQTIGGDKTRFVVQTVWQEERQKRLINTISHVSPELGHSPFRAQNTNSVKLRNQKRDLGTDILIENTHEDNWKRSVGQVVEHQVGILEQIGTIELTVDPIPEQSQCENDILVEKSRNHLSNSLVRPSTMNQD</sequence>
<evidence type="ECO:0000313" key="3">
    <source>
        <dbReference type="Proteomes" id="UP000774326"/>
    </source>
</evidence>
<dbReference type="OrthoDB" id="10600285at2759"/>
<evidence type="ECO:0000313" key="2">
    <source>
        <dbReference type="EMBL" id="KAH3682404.1"/>
    </source>
</evidence>
<name>A0A9P8Q3W8_WICPI</name>
<feature type="compositionally biased region" description="Basic and acidic residues" evidence="1">
    <location>
        <begin position="1"/>
        <end position="16"/>
    </location>
</feature>
<dbReference type="EMBL" id="JAEUBG010003710">
    <property type="protein sequence ID" value="KAH3682404.1"/>
    <property type="molecule type" value="Genomic_DNA"/>
</dbReference>
<dbReference type="AlphaFoldDB" id="A0A9P8Q3W8"/>
<keyword evidence="3" id="KW-1185">Reference proteome</keyword>
<gene>
    <name evidence="2" type="ORF">WICPIJ_006629</name>
</gene>
<feature type="region of interest" description="Disordered" evidence="1">
    <location>
        <begin position="1"/>
        <end position="20"/>
    </location>
</feature>
<organism evidence="2 3">
    <name type="scientific">Wickerhamomyces pijperi</name>
    <name type="common">Yeast</name>
    <name type="synonym">Pichia pijperi</name>
    <dbReference type="NCBI Taxonomy" id="599730"/>
    <lineage>
        <taxon>Eukaryota</taxon>
        <taxon>Fungi</taxon>
        <taxon>Dikarya</taxon>
        <taxon>Ascomycota</taxon>
        <taxon>Saccharomycotina</taxon>
        <taxon>Saccharomycetes</taxon>
        <taxon>Phaffomycetales</taxon>
        <taxon>Wickerhamomycetaceae</taxon>
        <taxon>Wickerhamomyces</taxon>
    </lineage>
</organism>
<proteinExistence type="predicted"/>
<accession>A0A9P8Q3W8</accession>
<reference evidence="2" key="2">
    <citation type="submission" date="2021-01" db="EMBL/GenBank/DDBJ databases">
        <authorList>
            <person name="Schikora-Tamarit M.A."/>
        </authorList>
    </citation>
    <scope>NUCLEOTIDE SEQUENCE</scope>
    <source>
        <strain evidence="2">CBS2887</strain>
    </source>
</reference>
<reference evidence="2" key="1">
    <citation type="journal article" date="2021" name="Open Biol.">
        <title>Shared evolutionary footprints suggest mitochondrial oxidative damage underlies multiple complex I losses in fungi.</title>
        <authorList>
            <person name="Schikora-Tamarit M.A."/>
            <person name="Marcet-Houben M."/>
            <person name="Nosek J."/>
            <person name="Gabaldon T."/>
        </authorList>
    </citation>
    <scope>NUCLEOTIDE SEQUENCE</scope>
    <source>
        <strain evidence="2">CBS2887</strain>
    </source>
</reference>
<protein>
    <submittedName>
        <fullName evidence="2">Uncharacterized protein</fullName>
    </submittedName>
</protein>
<comment type="caution">
    <text evidence="2">The sequence shown here is derived from an EMBL/GenBank/DDBJ whole genome shotgun (WGS) entry which is preliminary data.</text>
</comment>
<evidence type="ECO:0000256" key="1">
    <source>
        <dbReference type="SAM" id="MobiDB-lite"/>
    </source>
</evidence>